<evidence type="ECO:0000313" key="1">
    <source>
        <dbReference type="EMBL" id="RNA14075.1"/>
    </source>
</evidence>
<dbReference type="AlphaFoldDB" id="A0A3M7QSX6"/>
<dbReference type="Proteomes" id="UP000276133">
    <property type="component" value="Unassembled WGS sequence"/>
</dbReference>
<reference evidence="1 2" key="1">
    <citation type="journal article" date="2018" name="Sci. Rep.">
        <title>Genomic signatures of local adaptation to the degree of environmental predictability in rotifers.</title>
        <authorList>
            <person name="Franch-Gras L."/>
            <person name="Hahn C."/>
            <person name="Garcia-Roger E.M."/>
            <person name="Carmona M.J."/>
            <person name="Serra M."/>
            <person name="Gomez A."/>
        </authorList>
    </citation>
    <scope>NUCLEOTIDE SEQUENCE [LARGE SCALE GENOMIC DNA]</scope>
    <source>
        <strain evidence="1">HYR1</strain>
    </source>
</reference>
<gene>
    <name evidence="1" type="ORF">BpHYR1_006917</name>
</gene>
<comment type="caution">
    <text evidence="1">The sequence shown here is derived from an EMBL/GenBank/DDBJ whole genome shotgun (WGS) entry which is preliminary data.</text>
</comment>
<name>A0A3M7QSX6_BRAPC</name>
<accession>A0A3M7QSX6</accession>
<evidence type="ECO:0000313" key="2">
    <source>
        <dbReference type="Proteomes" id="UP000276133"/>
    </source>
</evidence>
<keyword evidence="2" id="KW-1185">Reference proteome</keyword>
<dbReference type="EMBL" id="REGN01005265">
    <property type="protein sequence ID" value="RNA14075.1"/>
    <property type="molecule type" value="Genomic_DNA"/>
</dbReference>
<sequence length="267" mass="30835">MVQLSTHSFQTWTKTKRTIQAFLESEKIWSKKKPNSTENGLRYEYRSSDSTSHKRLITESYSRSGEQAFLAMLMFTPFFPKEEQMQTPDLLGVLILETDINLSKTYCMIFSNKRSNFPDKLTCKKYGLFAFQHIILYRTNSDNLIEPITKSSIISTSIFRAKVKSFRAISVYYKQNASSFFFLKIFKFCMLPSSLGELIGINFTINSNQRIACKHGSTNKPNKQSNKDNFLIDFLLDANAIIGVRTETPARKPINAKTFKIFAYYLN</sequence>
<organism evidence="1 2">
    <name type="scientific">Brachionus plicatilis</name>
    <name type="common">Marine rotifer</name>
    <name type="synonym">Brachionus muelleri</name>
    <dbReference type="NCBI Taxonomy" id="10195"/>
    <lineage>
        <taxon>Eukaryota</taxon>
        <taxon>Metazoa</taxon>
        <taxon>Spiralia</taxon>
        <taxon>Gnathifera</taxon>
        <taxon>Rotifera</taxon>
        <taxon>Eurotatoria</taxon>
        <taxon>Monogononta</taxon>
        <taxon>Pseudotrocha</taxon>
        <taxon>Ploima</taxon>
        <taxon>Brachionidae</taxon>
        <taxon>Brachionus</taxon>
    </lineage>
</organism>
<proteinExistence type="predicted"/>
<protein>
    <submittedName>
        <fullName evidence="1">Uncharacterized protein</fullName>
    </submittedName>
</protein>